<keyword evidence="6 10" id="KW-0472">Membrane</keyword>
<dbReference type="AlphaFoldDB" id="A8MJC0"/>
<dbReference type="HOGENOM" id="CLU_000445_107_19_9"/>
<feature type="transmembrane region" description="Helical" evidence="10">
    <location>
        <begin position="12"/>
        <end position="32"/>
    </location>
</feature>
<dbReference type="CDD" id="cd18773">
    <property type="entry name" value="PDC1_HK_sensor"/>
    <property type="match status" value="1"/>
</dbReference>
<dbReference type="KEGG" id="aoe:Clos_2370"/>
<dbReference type="PROSITE" id="PS50885">
    <property type="entry name" value="HAMP"/>
    <property type="match status" value="1"/>
</dbReference>
<comment type="similarity">
    <text evidence="8">Belongs to the methyl-accepting chemotaxis (MCP) protein family.</text>
</comment>
<comment type="subcellular location">
    <subcellularLocation>
        <location evidence="1">Cell membrane</location>
        <topology evidence="1">Multi-pass membrane protein</topology>
    </subcellularLocation>
</comment>
<protein>
    <submittedName>
        <fullName evidence="13">Methyl-accepting chemotaxis sensory transducer with Cache sensor</fullName>
    </submittedName>
</protein>
<evidence type="ECO:0000256" key="10">
    <source>
        <dbReference type="SAM" id="Phobius"/>
    </source>
</evidence>
<feature type="transmembrane region" description="Helical" evidence="10">
    <location>
        <begin position="300"/>
        <end position="319"/>
    </location>
</feature>
<sequence length="679" mass="75050">MREKKTSIRAKIFFVVIITVIVAFAGVAGIIYNNIKNTLVHNIKQELDYARENIAMRTLEILNTADTNIEQLDINQYIKDFLEEDMTQETVKEAGGYRNLVNTLLRIKETNGDILNIYIGVGKINHLITHDEFVTAPDYSTVDRSWYKEAVKTKDTAITDPYIDAITGDLVVTVSRPIYNDKKEIVAVAGIDITLERISEIMSNFKYGESGYSILLDGQSRFVHHNNKAMILEKKIEALGNGWEHVAEIIKSGTPYTDKFLIEKEETYISYTPIGTSQWDAVLVVPAEEAEATLIAFRNIFILSISLAVVVLAVALYLLTNGILKPIPALLEAYEKAKDGDLRVKAKTFSTDEISRLANGFNQMIDSQRTVITNIMNETNHIIEAIDNTKQNIHHLNGSIEEVSATTEELSAGMEETAASMEEMNATSVEIENALGSMAKQIEEGLESAKEISHRAENLKNNAMTSSETANRMYEETQGKLVKAISDSKAIEEIKVLSDAILMITSQTNLLALNAAIEAARAGEAGRGFAVVADEIRKLAEDSQRAVTKIQDTTTVVLEAVDNLVESSEQILGFMDQQVIKDYKILAETGEQYSKDALYVENILKNFTVTSEHVLASTEAMRTAINEVTMATNEGADGTTNIAQINSDIMGMSNEIVGEIEGITEGLEKLVQSVSRFSV</sequence>
<evidence type="ECO:0000256" key="2">
    <source>
        <dbReference type="ARBA" id="ARBA00022475"/>
    </source>
</evidence>
<dbReference type="CDD" id="cd06225">
    <property type="entry name" value="HAMP"/>
    <property type="match status" value="1"/>
</dbReference>
<evidence type="ECO:0000256" key="7">
    <source>
        <dbReference type="ARBA" id="ARBA00023224"/>
    </source>
</evidence>
<dbReference type="InterPro" id="IPR003660">
    <property type="entry name" value="HAMP_dom"/>
</dbReference>
<dbReference type="PROSITE" id="PS50111">
    <property type="entry name" value="CHEMOTAXIS_TRANSDUC_2"/>
    <property type="match status" value="1"/>
</dbReference>
<keyword evidence="14" id="KW-1185">Reference proteome</keyword>
<dbReference type="CDD" id="cd12912">
    <property type="entry name" value="PDC2_MCP_like"/>
    <property type="match status" value="1"/>
</dbReference>
<organism evidence="13 14">
    <name type="scientific">Alkaliphilus oremlandii (strain OhILAs)</name>
    <name type="common">Clostridium oremlandii (strain OhILAs)</name>
    <dbReference type="NCBI Taxonomy" id="350688"/>
    <lineage>
        <taxon>Bacteria</taxon>
        <taxon>Bacillati</taxon>
        <taxon>Bacillota</taxon>
        <taxon>Clostridia</taxon>
        <taxon>Peptostreptococcales</taxon>
        <taxon>Natronincolaceae</taxon>
        <taxon>Alkaliphilus</taxon>
    </lineage>
</organism>
<evidence type="ECO:0000259" key="11">
    <source>
        <dbReference type="PROSITE" id="PS50111"/>
    </source>
</evidence>
<dbReference type="Gene3D" id="1.10.287.950">
    <property type="entry name" value="Methyl-accepting chemotaxis protein"/>
    <property type="match status" value="1"/>
</dbReference>
<evidence type="ECO:0000256" key="4">
    <source>
        <dbReference type="ARBA" id="ARBA00022692"/>
    </source>
</evidence>
<evidence type="ECO:0000256" key="9">
    <source>
        <dbReference type="PROSITE-ProRule" id="PRU00284"/>
    </source>
</evidence>
<dbReference type="InterPro" id="IPR029151">
    <property type="entry name" value="Sensor-like_sf"/>
</dbReference>
<evidence type="ECO:0000256" key="3">
    <source>
        <dbReference type="ARBA" id="ARBA00022500"/>
    </source>
</evidence>
<dbReference type="SMART" id="SM00283">
    <property type="entry name" value="MA"/>
    <property type="match status" value="1"/>
</dbReference>
<accession>A8MJC0</accession>
<evidence type="ECO:0000313" key="13">
    <source>
        <dbReference type="EMBL" id="ABW19902.1"/>
    </source>
</evidence>
<evidence type="ECO:0000259" key="12">
    <source>
        <dbReference type="PROSITE" id="PS50885"/>
    </source>
</evidence>
<dbReference type="STRING" id="350688.Clos_2370"/>
<dbReference type="Gene3D" id="1.10.8.500">
    <property type="entry name" value="HAMP domain in histidine kinase"/>
    <property type="match status" value="1"/>
</dbReference>
<keyword evidence="2" id="KW-1003">Cell membrane</keyword>
<gene>
    <name evidence="13" type="ordered locus">Clos_2370</name>
</gene>
<keyword evidence="3" id="KW-0145">Chemotaxis</keyword>
<dbReference type="InterPro" id="IPR033479">
    <property type="entry name" value="dCache_1"/>
</dbReference>
<dbReference type="PANTHER" id="PTHR32089:SF112">
    <property type="entry name" value="LYSOZYME-LIKE PROTEIN-RELATED"/>
    <property type="match status" value="1"/>
</dbReference>
<keyword evidence="7 9" id="KW-0807">Transducer</keyword>
<evidence type="ECO:0000313" key="14">
    <source>
        <dbReference type="Proteomes" id="UP000000269"/>
    </source>
</evidence>
<feature type="domain" description="Methyl-accepting transducer" evidence="11">
    <location>
        <begin position="385"/>
        <end position="664"/>
    </location>
</feature>
<dbReference type="SUPFAM" id="SSF103190">
    <property type="entry name" value="Sensory domain-like"/>
    <property type="match status" value="1"/>
</dbReference>
<reference evidence="14" key="1">
    <citation type="submission" date="2007-10" db="EMBL/GenBank/DDBJ databases">
        <title>Complete genome of Alkaliphilus oremlandii OhILAs.</title>
        <authorList>
            <person name="Copeland A."/>
            <person name="Lucas S."/>
            <person name="Lapidus A."/>
            <person name="Barry K."/>
            <person name="Detter J.C."/>
            <person name="Glavina del Rio T."/>
            <person name="Hammon N."/>
            <person name="Israni S."/>
            <person name="Dalin E."/>
            <person name="Tice H."/>
            <person name="Pitluck S."/>
            <person name="Chain P."/>
            <person name="Malfatti S."/>
            <person name="Shin M."/>
            <person name="Vergez L."/>
            <person name="Schmutz J."/>
            <person name="Larimer F."/>
            <person name="Land M."/>
            <person name="Hauser L."/>
            <person name="Kyrpides N."/>
            <person name="Mikhailova N."/>
            <person name="Stolz J.F."/>
            <person name="Dawson A."/>
            <person name="Fisher E."/>
            <person name="Crable B."/>
            <person name="Perera E."/>
            <person name="Lisak J."/>
            <person name="Ranganathan M."/>
            <person name="Basu P."/>
            <person name="Richardson P."/>
        </authorList>
    </citation>
    <scope>NUCLEOTIDE SEQUENCE [LARGE SCALE GENOMIC DNA]</scope>
    <source>
        <strain evidence="14">OhILAs</strain>
    </source>
</reference>
<keyword evidence="5 10" id="KW-1133">Transmembrane helix</keyword>
<dbReference type="SUPFAM" id="SSF58104">
    <property type="entry name" value="Methyl-accepting chemotaxis protein (MCP) signaling domain"/>
    <property type="match status" value="1"/>
</dbReference>
<dbReference type="EMBL" id="CP000853">
    <property type="protein sequence ID" value="ABW19902.1"/>
    <property type="molecule type" value="Genomic_DNA"/>
</dbReference>
<dbReference type="Pfam" id="PF00015">
    <property type="entry name" value="MCPsignal"/>
    <property type="match status" value="1"/>
</dbReference>
<dbReference type="InterPro" id="IPR004089">
    <property type="entry name" value="MCPsignal_dom"/>
</dbReference>
<proteinExistence type="inferred from homology"/>
<dbReference type="Proteomes" id="UP000000269">
    <property type="component" value="Chromosome"/>
</dbReference>
<feature type="domain" description="HAMP" evidence="12">
    <location>
        <begin position="321"/>
        <end position="373"/>
    </location>
</feature>
<dbReference type="GO" id="GO:0007165">
    <property type="term" value="P:signal transduction"/>
    <property type="evidence" value="ECO:0007669"/>
    <property type="project" value="UniProtKB-KW"/>
</dbReference>
<name>A8MJC0_ALKOO</name>
<dbReference type="SMART" id="SM00304">
    <property type="entry name" value="HAMP"/>
    <property type="match status" value="1"/>
</dbReference>
<evidence type="ECO:0000256" key="1">
    <source>
        <dbReference type="ARBA" id="ARBA00004651"/>
    </source>
</evidence>
<dbReference type="Pfam" id="PF02743">
    <property type="entry name" value="dCache_1"/>
    <property type="match status" value="1"/>
</dbReference>
<dbReference type="Pfam" id="PF00672">
    <property type="entry name" value="HAMP"/>
    <property type="match status" value="1"/>
</dbReference>
<dbReference type="PANTHER" id="PTHR32089">
    <property type="entry name" value="METHYL-ACCEPTING CHEMOTAXIS PROTEIN MCPB"/>
    <property type="match status" value="1"/>
</dbReference>
<dbReference type="eggNOG" id="COG0840">
    <property type="taxonomic scope" value="Bacteria"/>
</dbReference>
<dbReference type="OrthoDB" id="9760371at2"/>
<dbReference type="RefSeq" id="WP_012160209.1">
    <property type="nucleotide sequence ID" value="NC_009922.1"/>
</dbReference>
<evidence type="ECO:0000256" key="5">
    <source>
        <dbReference type="ARBA" id="ARBA00022989"/>
    </source>
</evidence>
<evidence type="ECO:0000256" key="8">
    <source>
        <dbReference type="ARBA" id="ARBA00029447"/>
    </source>
</evidence>
<dbReference type="GO" id="GO:0005886">
    <property type="term" value="C:plasma membrane"/>
    <property type="evidence" value="ECO:0007669"/>
    <property type="project" value="UniProtKB-SubCell"/>
</dbReference>
<keyword evidence="4 10" id="KW-0812">Transmembrane</keyword>
<dbReference type="GO" id="GO:0006935">
    <property type="term" value="P:chemotaxis"/>
    <property type="evidence" value="ECO:0007669"/>
    <property type="project" value="UniProtKB-KW"/>
</dbReference>
<dbReference type="Gene3D" id="3.30.450.20">
    <property type="entry name" value="PAS domain"/>
    <property type="match status" value="2"/>
</dbReference>
<evidence type="ECO:0000256" key="6">
    <source>
        <dbReference type="ARBA" id="ARBA00023136"/>
    </source>
</evidence>